<name>A0AA36HDX9_CYLNA</name>
<accession>A0AA36HDX9</accession>
<dbReference type="Proteomes" id="UP001176961">
    <property type="component" value="Unassembled WGS sequence"/>
</dbReference>
<evidence type="ECO:0000313" key="1">
    <source>
        <dbReference type="EMBL" id="CAJ0608490.1"/>
    </source>
</evidence>
<keyword evidence="2" id="KW-1185">Reference proteome</keyword>
<protein>
    <submittedName>
        <fullName evidence="1">Uncharacterized protein</fullName>
    </submittedName>
</protein>
<reference evidence="1" key="1">
    <citation type="submission" date="2023-07" db="EMBL/GenBank/DDBJ databases">
        <authorList>
            <consortium name="CYATHOMIX"/>
        </authorList>
    </citation>
    <scope>NUCLEOTIDE SEQUENCE</scope>
    <source>
        <strain evidence="1">N/A</strain>
    </source>
</reference>
<dbReference type="EMBL" id="CATQJL010000316">
    <property type="protein sequence ID" value="CAJ0608490.1"/>
    <property type="molecule type" value="Genomic_DNA"/>
</dbReference>
<evidence type="ECO:0000313" key="2">
    <source>
        <dbReference type="Proteomes" id="UP001176961"/>
    </source>
</evidence>
<organism evidence="1 2">
    <name type="scientific">Cylicocyclus nassatus</name>
    <name type="common">Nematode worm</name>
    <dbReference type="NCBI Taxonomy" id="53992"/>
    <lineage>
        <taxon>Eukaryota</taxon>
        <taxon>Metazoa</taxon>
        <taxon>Ecdysozoa</taxon>
        <taxon>Nematoda</taxon>
        <taxon>Chromadorea</taxon>
        <taxon>Rhabditida</taxon>
        <taxon>Rhabditina</taxon>
        <taxon>Rhabditomorpha</taxon>
        <taxon>Strongyloidea</taxon>
        <taxon>Strongylidae</taxon>
        <taxon>Cylicocyclus</taxon>
    </lineage>
</organism>
<proteinExistence type="predicted"/>
<dbReference type="AlphaFoldDB" id="A0AA36HDX9"/>
<gene>
    <name evidence="1" type="ORF">CYNAS_LOCUS20473</name>
</gene>
<comment type="caution">
    <text evidence="1">The sequence shown here is derived from an EMBL/GenBank/DDBJ whole genome shotgun (WGS) entry which is preliminary data.</text>
</comment>
<sequence length="73" mass="8523">MPLIVSRRENGESYPHTAKYAPSPLISDLSTDSLESISLYECSRKWNGFLMGRRFFSFLKEMILLSIMTMWNK</sequence>